<evidence type="ECO:0000313" key="5">
    <source>
        <dbReference type="Proteomes" id="UP001385389"/>
    </source>
</evidence>
<gene>
    <name evidence="4" type="ORF">V8V93_12785</name>
</gene>
<feature type="domain" description="ABC transporter substrate-binding protein PnrA-like" evidence="3">
    <location>
        <begin position="54"/>
        <end position="327"/>
    </location>
</feature>
<dbReference type="PANTHER" id="PTHR43208">
    <property type="entry name" value="ABC TRANSPORTER SUBSTRATE-BINDING PROTEIN"/>
    <property type="match status" value="1"/>
</dbReference>
<sequence>MKKLLKLIGLPAALLLALSLFACGEAPQKEKKAEEPAKTEEAQAPAPKEEAKVVKAGFLYVSPVGDAGYSYAHDLGRQAVEALPYATTKYAESVPEGADSERVLRNMAREGMDIIFATSFGYMDPVMKVAKEFPNTKFMHCSGFKKAANVSNYFGRIYQARYLTGLIAGSMTKSNQIGYVAAFPIPEVIRGINAFTIGVREVNPDAKVRVVWTKTWYDPALEKDAAKSLLDAGCDVITQHQDSPAAQEAAQEAGAYAIGYNSDMSSFAPKANLTSAIWNWGPMYVKTIQEVRDGTWKGDQSTWWSMQDGVVDIAPMGSMVPDDVKSMVNAKKAELMAGNDTIFAGPIKNQAGEVVIAEGTSPDDGALLGMDWFVDGVVGTTN</sequence>
<dbReference type="PROSITE" id="PS51257">
    <property type="entry name" value="PROKAR_LIPOPROTEIN"/>
    <property type="match status" value="1"/>
</dbReference>
<organism evidence="4 5">
    <name type="scientific">Pseudodesulfovibrio methanolicus</name>
    <dbReference type="NCBI Taxonomy" id="3126690"/>
    <lineage>
        <taxon>Bacteria</taxon>
        <taxon>Pseudomonadati</taxon>
        <taxon>Thermodesulfobacteriota</taxon>
        <taxon>Desulfovibrionia</taxon>
        <taxon>Desulfovibrionales</taxon>
        <taxon>Desulfovibrionaceae</taxon>
    </lineage>
</organism>
<feature type="chain" id="PRO_5046370854" evidence="2">
    <location>
        <begin position="23"/>
        <end position="382"/>
    </location>
</feature>
<dbReference type="InterPro" id="IPR052910">
    <property type="entry name" value="ABC-Purine-Binding"/>
</dbReference>
<evidence type="ECO:0000256" key="2">
    <source>
        <dbReference type="SAM" id="SignalP"/>
    </source>
</evidence>
<reference evidence="4 5" key="1">
    <citation type="submission" date="2024-03" db="EMBL/GenBank/DDBJ databases">
        <title>Phenotype and Genome Characterization of a Sulfate-Reducing Bacterium Pseudodesulfovibrio sp. strain 5S69, isolated from Petroleum Reservoir in Tatarstan (Russia).</title>
        <authorList>
            <person name="Bidzhieva S.K."/>
            <person name="Kadnikov V."/>
            <person name="Tourova T.P."/>
            <person name="Samigullina S.R."/>
            <person name="Sokolova D.S."/>
            <person name="Poltaraus A.B."/>
            <person name="Avtukh A.N."/>
            <person name="Tereshina V.M."/>
            <person name="Mardanov A.V."/>
            <person name="Nazina T.N."/>
        </authorList>
    </citation>
    <scope>NUCLEOTIDE SEQUENCE [LARGE SCALE GENOMIC DNA]</scope>
    <source>
        <strain evidence="4 5">5S69</strain>
    </source>
</reference>
<dbReference type="Proteomes" id="UP001385389">
    <property type="component" value="Chromosome"/>
</dbReference>
<dbReference type="InterPro" id="IPR003760">
    <property type="entry name" value="PnrA-like"/>
</dbReference>
<keyword evidence="5" id="KW-1185">Reference proteome</keyword>
<dbReference type="CDD" id="cd19963">
    <property type="entry name" value="PBP1_BMP-like"/>
    <property type="match status" value="1"/>
</dbReference>
<evidence type="ECO:0000256" key="1">
    <source>
        <dbReference type="ARBA" id="ARBA00022729"/>
    </source>
</evidence>
<name>A0ABZ2IRJ7_9BACT</name>
<proteinExistence type="predicted"/>
<evidence type="ECO:0000259" key="3">
    <source>
        <dbReference type="Pfam" id="PF02608"/>
    </source>
</evidence>
<keyword evidence="1 2" id="KW-0732">Signal</keyword>
<dbReference type="Pfam" id="PF02608">
    <property type="entry name" value="Bmp"/>
    <property type="match status" value="1"/>
</dbReference>
<dbReference type="RefSeq" id="WP_338666979.1">
    <property type="nucleotide sequence ID" value="NZ_CP146609.1"/>
</dbReference>
<dbReference type="PANTHER" id="PTHR43208:SF1">
    <property type="entry name" value="ABC TRANSPORTER SUBSTRATE-BINDING PROTEIN"/>
    <property type="match status" value="1"/>
</dbReference>
<protein>
    <submittedName>
        <fullName evidence="4">BMP family ABC transporter substrate-binding protein</fullName>
    </submittedName>
</protein>
<dbReference type="Gene3D" id="3.40.50.2300">
    <property type="match status" value="2"/>
</dbReference>
<accession>A0ABZ2IRJ7</accession>
<feature type="signal peptide" evidence="2">
    <location>
        <begin position="1"/>
        <end position="22"/>
    </location>
</feature>
<dbReference type="EMBL" id="CP146609">
    <property type="protein sequence ID" value="WWX21320.1"/>
    <property type="molecule type" value="Genomic_DNA"/>
</dbReference>
<evidence type="ECO:0000313" key="4">
    <source>
        <dbReference type="EMBL" id="WWX21320.1"/>
    </source>
</evidence>